<dbReference type="InterPro" id="IPR046715">
    <property type="entry name" value="DUF6607"/>
</dbReference>
<evidence type="ECO:0000313" key="1">
    <source>
        <dbReference type="EMBL" id="NEV94469.1"/>
    </source>
</evidence>
<organism evidence="1 2">
    <name type="scientific">Psychroflexus aurantiacus</name>
    <dbReference type="NCBI Taxonomy" id="2709310"/>
    <lineage>
        <taxon>Bacteria</taxon>
        <taxon>Pseudomonadati</taxon>
        <taxon>Bacteroidota</taxon>
        <taxon>Flavobacteriia</taxon>
        <taxon>Flavobacteriales</taxon>
        <taxon>Flavobacteriaceae</taxon>
        <taxon>Psychroflexus</taxon>
    </lineage>
</organism>
<keyword evidence="2" id="KW-1185">Reference proteome</keyword>
<comment type="caution">
    <text evidence="1">The sequence shown here is derived from an EMBL/GenBank/DDBJ whole genome shotgun (WGS) entry which is preliminary data.</text>
</comment>
<protein>
    <submittedName>
        <fullName evidence="1">Uncharacterized protein</fullName>
    </submittedName>
</protein>
<name>A0A6B3R1I4_9FLAO</name>
<reference evidence="1 2" key="1">
    <citation type="submission" date="2020-02" db="EMBL/GenBank/DDBJ databases">
        <title>Flavobacteriaceae Psychroflexus bacterium YR1-1, complete genome.</title>
        <authorList>
            <person name="Li Y."/>
            <person name="Wu S."/>
        </authorList>
    </citation>
    <scope>NUCLEOTIDE SEQUENCE [LARGE SCALE GENOMIC DNA]</scope>
    <source>
        <strain evidence="1 2">YR1-1</strain>
    </source>
</reference>
<dbReference type="Pfam" id="PF20311">
    <property type="entry name" value="DUF6607"/>
    <property type="match status" value="1"/>
</dbReference>
<dbReference type="AlphaFoldDB" id="A0A6B3R1I4"/>
<proteinExistence type="predicted"/>
<accession>A0A6B3R1I4</accession>
<gene>
    <name evidence="1" type="ORF">G3567_09980</name>
</gene>
<dbReference type="Proteomes" id="UP000478505">
    <property type="component" value="Unassembled WGS sequence"/>
</dbReference>
<evidence type="ECO:0000313" key="2">
    <source>
        <dbReference type="Proteomes" id="UP000478505"/>
    </source>
</evidence>
<dbReference type="EMBL" id="JAAIKD010000005">
    <property type="protein sequence ID" value="NEV94469.1"/>
    <property type="molecule type" value="Genomic_DNA"/>
</dbReference>
<sequence>MDQTHRYWADVRAEWQSVFENKEDISMLKSIDDKPLFMHMFELQDQEYTSQKIEAQIDAFLK</sequence>